<dbReference type="AlphaFoldDB" id="A0AAV0DEU4"/>
<accession>A0AAV0DEU4</accession>
<keyword evidence="2" id="KW-0812">Transmembrane</keyword>
<name>A0AAV0DEU4_9ASTE</name>
<protein>
    <submittedName>
        <fullName evidence="3">Uncharacterized protein</fullName>
    </submittedName>
</protein>
<evidence type="ECO:0000256" key="1">
    <source>
        <dbReference type="SAM" id="MobiDB-lite"/>
    </source>
</evidence>
<gene>
    <name evidence="3" type="ORF">CEPIT_LOCUS13795</name>
</gene>
<keyword evidence="4" id="KW-1185">Reference proteome</keyword>
<feature type="compositionally biased region" description="Polar residues" evidence="1">
    <location>
        <begin position="82"/>
        <end position="97"/>
    </location>
</feature>
<dbReference type="EMBL" id="CAMAPF010000087">
    <property type="protein sequence ID" value="CAH9096596.1"/>
    <property type="molecule type" value="Genomic_DNA"/>
</dbReference>
<evidence type="ECO:0000313" key="3">
    <source>
        <dbReference type="EMBL" id="CAH9096596.1"/>
    </source>
</evidence>
<feature type="compositionally biased region" description="Basic and acidic residues" evidence="1">
    <location>
        <begin position="99"/>
        <end position="108"/>
    </location>
</feature>
<comment type="caution">
    <text evidence="3">The sequence shown here is derived from an EMBL/GenBank/DDBJ whole genome shotgun (WGS) entry which is preliminary data.</text>
</comment>
<evidence type="ECO:0000256" key="2">
    <source>
        <dbReference type="SAM" id="Phobius"/>
    </source>
</evidence>
<dbReference type="PANTHER" id="PTHR33333:SF32">
    <property type="entry name" value="PSAD1"/>
    <property type="match status" value="1"/>
</dbReference>
<keyword evidence="2" id="KW-1133">Transmembrane helix</keyword>
<feature type="region of interest" description="Disordered" evidence="1">
    <location>
        <begin position="82"/>
        <end position="113"/>
    </location>
</feature>
<organism evidence="3 4">
    <name type="scientific">Cuscuta epithymum</name>
    <dbReference type="NCBI Taxonomy" id="186058"/>
    <lineage>
        <taxon>Eukaryota</taxon>
        <taxon>Viridiplantae</taxon>
        <taxon>Streptophyta</taxon>
        <taxon>Embryophyta</taxon>
        <taxon>Tracheophyta</taxon>
        <taxon>Spermatophyta</taxon>
        <taxon>Magnoliopsida</taxon>
        <taxon>eudicotyledons</taxon>
        <taxon>Gunneridae</taxon>
        <taxon>Pentapetalae</taxon>
        <taxon>asterids</taxon>
        <taxon>lamiids</taxon>
        <taxon>Solanales</taxon>
        <taxon>Convolvulaceae</taxon>
        <taxon>Cuscuteae</taxon>
        <taxon>Cuscuta</taxon>
        <taxon>Cuscuta subgen. Cuscuta</taxon>
    </lineage>
</organism>
<evidence type="ECO:0000313" key="4">
    <source>
        <dbReference type="Proteomes" id="UP001152523"/>
    </source>
</evidence>
<proteinExistence type="predicted"/>
<dbReference type="InterPro" id="IPR039926">
    <property type="entry name" value="Egg_app_1"/>
</dbReference>
<dbReference type="Proteomes" id="UP001152523">
    <property type="component" value="Unassembled WGS sequence"/>
</dbReference>
<sequence length="214" mass="24103">MGSHEKGNASAQQTATKDEEKQKLTAGDVALGVAAVAGVALFSWIGYKLFGGPESSRETMVAPGRRPNRMFRDEFERDPSSYFRNLRNSKNTRSTRSIARAENDSFKVEDEEPIQTEEPLQLLTYNKPKTSRKRKKAIVAEEESEWEIHGNTAVKLRTRVGSKEEEAIDTTPTQNVLTEEKGTKEEVKITAPVAKRQKVNKAADTEWKFRSPFL</sequence>
<feature type="region of interest" description="Disordered" evidence="1">
    <location>
        <begin position="1"/>
        <end position="21"/>
    </location>
</feature>
<reference evidence="3" key="1">
    <citation type="submission" date="2022-07" db="EMBL/GenBank/DDBJ databases">
        <authorList>
            <person name="Macas J."/>
            <person name="Novak P."/>
            <person name="Neumann P."/>
        </authorList>
    </citation>
    <scope>NUCLEOTIDE SEQUENCE</scope>
</reference>
<feature type="non-terminal residue" evidence="3">
    <location>
        <position position="214"/>
    </location>
</feature>
<keyword evidence="2" id="KW-0472">Membrane</keyword>
<feature type="transmembrane region" description="Helical" evidence="2">
    <location>
        <begin position="29"/>
        <end position="50"/>
    </location>
</feature>
<dbReference type="PANTHER" id="PTHR33333">
    <property type="entry name" value="ERYTHROCYTE MEMBRANE PROTEIN 1-LIKE"/>
    <property type="match status" value="1"/>
</dbReference>